<evidence type="ECO:0000313" key="3">
    <source>
        <dbReference type="Proteomes" id="UP000001996"/>
    </source>
</evidence>
<dbReference type="EMBL" id="CH981533">
    <property type="protein sequence ID" value="EDK47253.1"/>
    <property type="molecule type" value="Genomic_DNA"/>
</dbReference>
<dbReference type="PANTHER" id="PTHR47803">
    <property type="entry name" value="TRNA-SPECIFIC ADENOSINE DEAMINASE 1"/>
    <property type="match status" value="1"/>
</dbReference>
<dbReference type="InterPro" id="IPR042935">
    <property type="entry name" value="Tad1"/>
</dbReference>
<protein>
    <recommendedName>
        <fullName evidence="1">A to I editase domain-containing protein</fullName>
    </recommendedName>
</protein>
<organism evidence="2 3">
    <name type="scientific">Lodderomyces elongisporus (strain ATCC 11503 / CBS 2605 / JCM 1781 / NBRC 1676 / NRRL YB-4239)</name>
    <name type="common">Yeast</name>
    <name type="synonym">Saccharomyces elongisporus</name>
    <dbReference type="NCBI Taxonomy" id="379508"/>
    <lineage>
        <taxon>Eukaryota</taxon>
        <taxon>Fungi</taxon>
        <taxon>Dikarya</taxon>
        <taxon>Ascomycota</taxon>
        <taxon>Saccharomycotina</taxon>
        <taxon>Pichiomycetes</taxon>
        <taxon>Debaryomycetaceae</taxon>
        <taxon>Candida/Lodderomyces clade</taxon>
        <taxon>Lodderomyces</taxon>
    </lineage>
</organism>
<dbReference type="OrthoDB" id="10268011at2759"/>
<sequence length="368" mass="41063">MNNDVFGDLIAEAALCAFSKLTCKSGKPSIRSNGVQEWTVMASVVAIMDNETIEPLTIATGVKVMPNRVRAFSQGFIVHDMHAEILALRLFNFFLLHECAKESSIWVEQGGSNAKYRLKPSVKLALFVTEPPCGDCSMEYLASSLDSNEPWTEEAELNDQFHRGRNNFDRVGVVRTKPGRPDSLISYSKSCSDKLCLKQLTGICNTTTALIFDPIYLDYLVVNGVKTKNFERCFINRLSGIEPIVHHLKLLHYTNDGYEYHKAQDKEPSPVSLLYIVPSQFVQVLNNGIKNGAAAAKNKTPKAGTESIICNQSFITAFNKLISTPSTIASPTYLQLKRSQVNRERLKNIGKTTLQNWKPTDDDDFSII</sequence>
<dbReference type="GO" id="GO:0003723">
    <property type="term" value="F:RNA binding"/>
    <property type="evidence" value="ECO:0007669"/>
    <property type="project" value="InterPro"/>
</dbReference>
<dbReference type="SMART" id="SM00552">
    <property type="entry name" value="ADEAMc"/>
    <property type="match status" value="1"/>
</dbReference>
<dbReference type="OMA" id="KILHDCH"/>
<reference evidence="2 3" key="1">
    <citation type="journal article" date="2009" name="Nature">
        <title>Evolution of pathogenicity and sexual reproduction in eight Candida genomes.</title>
        <authorList>
            <person name="Butler G."/>
            <person name="Rasmussen M.D."/>
            <person name="Lin M.F."/>
            <person name="Santos M.A."/>
            <person name="Sakthikumar S."/>
            <person name="Munro C.A."/>
            <person name="Rheinbay E."/>
            <person name="Grabherr M."/>
            <person name="Forche A."/>
            <person name="Reedy J.L."/>
            <person name="Agrafioti I."/>
            <person name="Arnaud M.B."/>
            <person name="Bates S."/>
            <person name="Brown A.J."/>
            <person name="Brunke S."/>
            <person name="Costanzo M.C."/>
            <person name="Fitzpatrick D.A."/>
            <person name="de Groot P.W."/>
            <person name="Harris D."/>
            <person name="Hoyer L.L."/>
            <person name="Hube B."/>
            <person name="Klis F.M."/>
            <person name="Kodira C."/>
            <person name="Lennard N."/>
            <person name="Logue M.E."/>
            <person name="Martin R."/>
            <person name="Neiman A.M."/>
            <person name="Nikolaou E."/>
            <person name="Quail M.A."/>
            <person name="Quinn J."/>
            <person name="Santos M.C."/>
            <person name="Schmitzberger F.F."/>
            <person name="Sherlock G."/>
            <person name="Shah P."/>
            <person name="Silverstein K.A."/>
            <person name="Skrzypek M.S."/>
            <person name="Soll D."/>
            <person name="Staggs R."/>
            <person name="Stansfield I."/>
            <person name="Stumpf M.P."/>
            <person name="Sudbery P.E."/>
            <person name="Srikantha T."/>
            <person name="Zeng Q."/>
            <person name="Berman J."/>
            <person name="Berriman M."/>
            <person name="Heitman J."/>
            <person name="Gow N.A."/>
            <person name="Lorenz M.C."/>
            <person name="Birren B.W."/>
            <person name="Kellis M."/>
            <person name="Cuomo C.A."/>
        </authorList>
    </citation>
    <scope>NUCLEOTIDE SEQUENCE [LARGE SCALE GENOMIC DNA]</scope>
    <source>
        <strain evidence="3">ATCC 11503 / BCRC 21390 / CBS 2605 / JCM 1781 / NBRC 1676 / NRRL YB-4239</strain>
    </source>
</reference>
<name>A5E745_LODEL</name>
<dbReference type="KEGG" id="lel:PVL30_004974"/>
<dbReference type="GO" id="GO:0002100">
    <property type="term" value="P:tRNA wobble adenosine to inosine editing"/>
    <property type="evidence" value="ECO:0007669"/>
    <property type="project" value="InterPro"/>
</dbReference>
<dbReference type="Pfam" id="PF02137">
    <property type="entry name" value="A_deamin"/>
    <property type="match status" value="1"/>
</dbReference>
<dbReference type="VEuPathDB" id="FungiDB:LELG_05434"/>
<dbReference type="HOGENOM" id="CLU_005382_5_0_1"/>
<dbReference type="GeneID" id="5230466"/>
<gene>
    <name evidence="2" type="ORF">LELG_05434</name>
</gene>
<dbReference type="AlphaFoldDB" id="A5E745"/>
<keyword evidence="3" id="KW-1185">Reference proteome</keyword>
<dbReference type="PANTHER" id="PTHR47803:SF1">
    <property type="entry name" value="TRNA-SPECIFIC ADENOSINE DEAMINASE 1"/>
    <property type="match status" value="1"/>
</dbReference>
<dbReference type="Proteomes" id="UP000001996">
    <property type="component" value="Unassembled WGS sequence"/>
</dbReference>
<feature type="domain" description="A to I editase" evidence="1">
    <location>
        <begin position="57"/>
        <end position="256"/>
    </location>
</feature>
<dbReference type="eggNOG" id="KOG2777">
    <property type="taxonomic scope" value="Eukaryota"/>
</dbReference>
<dbReference type="PROSITE" id="PS50141">
    <property type="entry name" value="A_DEAMIN_EDITASE"/>
    <property type="match status" value="1"/>
</dbReference>
<dbReference type="STRING" id="379508.A5E745"/>
<dbReference type="FunCoup" id="A5E745">
    <property type="interactions" value="235"/>
</dbReference>
<evidence type="ECO:0000313" key="2">
    <source>
        <dbReference type="EMBL" id="EDK47253.1"/>
    </source>
</evidence>
<dbReference type="GO" id="GO:0043829">
    <property type="term" value="F:tRNA-specific adenosine-37 deaminase activity"/>
    <property type="evidence" value="ECO:0007669"/>
    <property type="project" value="TreeGrafter"/>
</dbReference>
<evidence type="ECO:0000259" key="1">
    <source>
        <dbReference type="PROSITE" id="PS50141"/>
    </source>
</evidence>
<proteinExistence type="predicted"/>
<accession>A5E745</accession>
<dbReference type="InterPro" id="IPR002466">
    <property type="entry name" value="A_deamin"/>
</dbReference>
<dbReference type="InParanoid" id="A5E745"/>